<sequence>MPKQPKPFIVEIKTTRRKRTKAPEQPKSIWGNLTFELQQNLAEEREPSFGSPAPQPDAPVPDLPATSVIDEDEAETPPTAPLFFQKWSAKMAEKPQAKATDVVAIFLARIDRQKTLLDEFRSDPAAFRGWRSAWFRKVAGGFGVNIGRDSIDAGAGLRYVVVETVQAVAEFLDDLARHAQTDANFQCALEETRQRRAARVVRARPD</sequence>
<comment type="caution">
    <text evidence="2">The sequence shown here is derived from an EMBL/GenBank/DDBJ whole genome shotgun (WGS) entry which is preliminary data.</text>
</comment>
<name>A0A6L9UA78_9HYPH</name>
<dbReference type="Proteomes" id="UP000483035">
    <property type="component" value="Unassembled WGS sequence"/>
</dbReference>
<evidence type="ECO:0000256" key="1">
    <source>
        <dbReference type="SAM" id="MobiDB-lite"/>
    </source>
</evidence>
<feature type="region of interest" description="Disordered" evidence="1">
    <location>
        <begin position="41"/>
        <end position="65"/>
    </location>
</feature>
<proteinExistence type="predicted"/>
<gene>
    <name evidence="2" type="ORF">GR212_22140</name>
</gene>
<evidence type="ECO:0000313" key="2">
    <source>
        <dbReference type="EMBL" id="NEI72289.1"/>
    </source>
</evidence>
<reference evidence="2 3" key="1">
    <citation type="submission" date="2019-12" db="EMBL/GenBank/DDBJ databases">
        <title>Rhizobium genotypes associated with high levels of biological nitrogen fixation by grain legumes in a temperate-maritime cropping system.</title>
        <authorList>
            <person name="Maluk M."/>
            <person name="Francesc Ferrando Molina F."/>
            <person name="Lopez Del Egido L."/>
            <person name="Lafos M."/>
            <person name="Langarica-Fuentes A."/>
            <person name="Gebre Yohannes G."/>
            <person name="Young M.W."/>
            <person name="Martin P."/>
            <person name="Gantlett R."/>
            <person name="Kenicer G."/>
            <person name="Hawes C."/>
            <person name="Begg G.S."/>
            <person name="Quilliam R.S."/>
            <person name="Squire G.R."/>
            <person name="Poole P.S."/>
            <person name="Young P.W."/>
            <person name="Iannetta P.M."/>
            <person name="James E.K."/>
        </authorList>
    </citation>
    <scope>NUCLEOTIDE SEQUENCE [LARGE SCALE GENOMIC DNA]</scope>
    <source>
        <strain evidence="2 3">JHI1118</strain>
    </source>
</reference>
<evidence type="ECO:0000313" key="3">
    <source>
        <dbReference type="Proteomes" id="UP000483035"/>
    </source>
</evidence>
<feature type="compositionally biased region" description="Pro residues" evidence="1">
    <location>
        <begin position="53"/>
        <end position="62"/>
    </location>
</feature>
<dbReference type="AlphaFoldDB" id="A0A6L9UA78"/>
<dbReference type="EMBL" id="WUEY01000011">
    <property type="protein sequence ID" value="NEI72289.1"/>
    <property type="molecule type" value="Genomic_DNA"/>
</dbReference>
<organism evidence="2 3">
    <name type="scientific">Rhizobium lusitanum</name>
    <dbReference type="NCBI Taxonomy" id="293958"/>
    <lineage>
        <taxon>Bacteria</taxon>
        <taxon>Pseudomonadati</taxon>
        <taxon>Pseudomonadota</taxon>
        <taxon>Alphaproteobacteria</taxon>
        <taxon>Hyphomicrobiales</taxon>
        <taxon>Rhizobiaceae</taxon>
        <taxon>Rhizobium/Agrobacterium group</taxon>
        <taxon>Rhizobium</taxon>
    </lineage>
</organism>
<protein>
    <submittedName>
        <fullName evidence="2">Uncharacterized protein</fullName>
    </submittedName>
</protein>
<accession>A0A6L9UA78</accession>